<dbReference type="SMART" id="SM00450">
    <property type="entry name" value="RHOD"/>
    <property type="match status" value="1"/>
</dbReference>
<evidence type="ECO:0000313" key="5">
    <source>
        <dbReference type="EMBL" id="RGK52864.1"/>
    </source>
</evidence>
<dbReference type="InterPro" id="IPR001763">
    <property type="entry name" value="Rhodanese-like_dom"/>
</dbReference>
<dbReference type="CDD" id="cd00158">
    <property type="entry name" value="RHOD"/>
    <property type="match status" value="1"/>
</dbReference>
<name>A0A1Q6GNB8_9BACT</name>
<dbReference type="PROSITE" id="PS50206">
    <property type="entry name" value="RHODANESE_3"/>
    <property type="match status" value="1"/>
</dbReference>
<dbReference type="PANTHER" id="PTHR43031">
    <property type="entry name" value="FAD-DEPENDENT OXIDOREDUCTASE"/>
    <property type="match status" value="1"/>
</dbReference>
<accession>A0A1Q6GNB8</accession>
<dbReference type="EMBL" id="MNQR01000004">
    <property type="protein sequence ID" value="OKZ12767.1"/>
    <property type="molecule type" value="Genomic_DNA"/>
</dbReference>
<reference evidence="4 10" key="1">
    <citation type="journal article" date="2016" name="Nat. Biotechnol.">
        <title>Measurement of bacterial replication rates in microbial communities.</title>
        <authorList>
            <person name="Brown C.T."/>
            <person name="Olm M.R."/>
            <person name="Thomas B.C."/>
            <person name="Banfield J.F."/>
        </authorList>
    </citation>
    <scope>NUCLEOTIDE SEQUENCE [LARGE SCALE GENOMIC DNA]</scope>
    <source>
        <strain evidence="4">45_130</strain>
    </source>
</reference>
<dbReference type="Proteomes" id="UP000285109">
    <property type="component" value="Unassembled WGS sequence"/>
</dbReference>
<dbReference type="Proteomes" id="UP000260862">
    <property type="component" value="Unassembled WGS sequence"/>
</dbReference>
<feature type="chain" id="PRO_5041864774" evidence="1">
    <location>
        <begin position="20"/>
        <end position="132"/>
    </location>
</feature>
<evidence type="ECO:0000313" key="4">
    <source>
        <dbReference type="EMBL" id="OKZ12767.1"/>
    </source>
</evidence>
<evidence type="ECO:0000313" key="14">
    <source>
        <dbReference type="Proteomes" id="UP000285109"/>
    </source>
</evidence>
<dbReference type="PANTHER" id="PTHR43031:SF1">
    <property type="entry name" value="PYRIDINE NUCLEOTIDE-DISULPHIDE OXIDOREDUCTASE"/>
    <property type="match status" value="1"/>
</dbReference>
<dbReference type="Proteomes" id="UP000722357">
    <property type="component" value="Unassembled WGS sequence"/>
</dbReference>
<evidence type="ECO:0000313" key="13">
    <source>
        <dbReference type="Proteomes" id="UP000283485"/>
    </source>
</evidence>
<keyword evidence="12" id="KW-1185">Reference proteome</keyword>
<dbReference type="SUPFAM" id="SSF52821">
    <property type="entry name" value="Rhodanese/Cell cycle control phosphatase"/>
    <property type="match status" value="1"/>
</dbReference>
<dbReference type="Proteomes" id="UP000285750">
    <property type="component" value="Unassembled WGS sequence"/>
</dbReference>
<gene>
    <name evidence="4" type="ORF">BHV76_01105</name>
    <name evidence="8" type="ORF">DW653_04040</name>
    <name evidence="7" type="ORF">DWY14_08905</name>
    <name evidence="9" type="ORF">DWZ34_03650</name>
    <name evidence="6" type="ORF">DXC17_11280</name>
    <name evidence="5" type="ORF">DXD04_13225</name>
    <name evidence="3" type="ORF">K8V40_08635</name>
</gene>
<evidence type="ECO:0000259" key="2">
    <source>
        <dbReference type="PROSITE" id="PS50206"/>
    </source>
</evidence>
<keyword evidence="1" id="KW-0732">Signal</keyword>
<evidence type="ECO:0000313" key="8">
    <source>
        <dbReference type="EMBL" id="RHF92507.1"/>
    </source>
</evidence>
<feature type="domain" description="Rhodanese" evidence="2">
    <location>
        <begin position="42"/>
        <end position="132"/>
    </location>
</feature>
<protein>
    <submittedName>
        <fullName evidence="4 5">Rhodanese</fullName>
    </submittedName>
</protein>
<dbReference type="Proteomes" id="UP000260780">
    <property type="component" value="Unassembled WGS sequence"/>
</dbReference>
<feature type="signal peptide" evidence="1">
    <location>
        <begin position="1"/>
        <end position="19"/>
    </location>
</feature>
<sequence length="132" mass="14904">MIKTIYFMFFICMFAVAMVACKGKSNDDFKNVSADEFEGFIGNEQIQIVDVRTVAEYSEGHIPGSLNINVLDESFSANADELLNPEQTIAVYCKSGRRSRNAAKILVKKGFKVYNLDKGFDNWKELGKEIEQ</sequence>
<dbReference type="InterPro" id="IPR050229">
    <property type="entry name" value="GlpE_sulfurtransferase"/>
</dbReference>
<dbReference type="EMBL" id="QSQT01000028">
    <property type="protein sequence ID" value="RGK52864.1"/>
    <property type="molecule type" value="Genomic_DNA"/>
</dbReference>
<reference evidence="3" key="4">
    <citation type="submission" date="2021-09" db="EMBL/GenBank/DDBJ databases">
        <authorList>
            <person name="Gilroy R."/>
        </authorList>
    </citation>
    <scope>NUCLEOTIDE SEQUENCE</scope>
    <source>
        <strain evidence="3">9794</strain>
    </source>
</reference>
<dbReference type="RefSeq" id="WP_022054547.1">
    <property type="nucleotide sequence ID" value="NZ_CABOGR010000028.1"/>
</dbReference>
<dbReference type="EMBL" id="QRUY01000017">
    <property type="protein sequence ID" value="RGS07251.1"/>
    <property type="molecule type" value="Genomic_DNA"/>
</dbReference>
<dbReference type="Pfam" id="PF00581">
    <property type="entry name" value="Rhodanese"/>
    <property type="match status" value="1"/>
</dbReference>
<dbReference type="STRING" id="310297.BHV76_01105"/>
<evidence type="ECO:0000313" key="15">
    <source>
        <dbReference type="Proteomes" id="UP000285750"/>
    </source>
</evidence>
<organism evidence="5 12">
    <name type="scientific">Phocaeicola plebeius</name>
    <dbReference type="NCBI Taxonomy" id="310297"/>
    <lineage>
        <taxon>Bacteria</taxon>
        <taxon>Pseudomonadati</taxon>
        <taxon>Bacteroidota</taxon>
        <taxon>Bacteroidia</taxon>
        <taxon>Bacteroidales</taxon>
        <taxon>Bacteroidaceae</taxon>
        <taxon>Phocaeicola</taxon>
    </lineage>
</organism>
<evidence type="ECO:0000313" key="3">
    <source>
        <dbReference type="EMBL" id="HJF81702.1"/>
    </source>
</evidence>
<evidence type="ECO:0000313" key="10">
    <source>
        <dbReference type="Proteomes" id="UP000186685"/>
    </source>
</evidence>
<dbReference type="InterPro" id="IPR036873">
    <property type="entry name" value="Rhodanese-like_dom_sf"/>
</dbReference>
<dbReference type="AlphaFoldDB" id="A0A1Q6GNB8"/>
<proteinExistence type="predicted"/>
<evidence type="ECO:0000313" key="11">
    <source>
        <dbReference type="Proteomes" id="UP000260780"/>
    </source>
</evidence>
<dbReference type="Proteomes" id="UP000283485">
    <property type="component" value="Unassembled WGS sequence"/>
</dbReference>
<dbReference type="EMBL" id="QRHQ01000004">
    <property type="protein sequence ID" value="RHF92507.1"/>
    <property type="molecule type" value="Genomic_DNA"/>
</dbReference>
<evidence type="ECO:0000313" key="12">
    <source>
        <dbReference type="Proteomes" id="UP000260862"/>
    </source>
</evidence>
<reference evidence="3" key="3">
    <citation type="journal article" date="2021" name="PeerJ">
        <title>Extensive microbial diversity within the chicken gut microbiome revealed by metagenomics and culture.</title>
        <authorList>
            <person name="Gilroy R."/>
            <person name="Ravi A."/>
            <person name="Getino M."/>
            <person name="Pursley I."/>
            <person name="Horton D.L."/>
            <person name="Alikhan N.F."/>
            <person name="Baker D."/>
            <person name="Gharbi K."/>
            <person name="Hall N."/>
            <person name="Watson M."/>
            <person name="Adriaenssens E.M."/>
            <person name="Foster-Nyarko E."/>
            <person name="Jarju S."/>
            <person name="Secka A."/>
            <person name="Antonio M."/>
            <person name="Oren A."/>
            <person name="Chaudhuri R.R."/>
            <person name="La Ragione R."/>
            <person name="Hildebrand F."/>
            <person name="Pallen M.J."/>
        </authorList>
    </citation>
    <scope>NUCLEOTIDE SEQUENCE</scope>
    <source>
        <strain evidence="3">9794</strain>
    </source>
</reference>
<dbReference type="Gene3D" id="3.40.250.10">
    <property type="entry name" value="Rhodanese-like domain"/>
    <property type="match status" value="1"/>
</dbReference>
<dbReference type="EMBL" id="QSTF01000031">
    <property type="protein sequence ID" value="RGM37994.1"/>
    <property type="molecule type" value="Genomic_DNA"/>
</dbReference>
<dbReference type="Proteomes" id="UP000186685">
    <property type="component" value="Unassembled WGS sequence"/>
</dbReference>
<dbReference type="PROSITE" id="PS51257">
    <property type="entry name" value="PROKAR_LIPOPROTEIN"/>
    <property type="match status" value="1"/>
</dbReference>
<comment type="caution">
    <text evidence="5">The sequence shown here is derived from an EMBL/GenBank/DDBJ whole genome shotgun (WGS) entry which is preliminary data.</text>
</comment>
<evidence type="ECO:0000313" key="9">
    <source>
        <dbReference type="EMBL" id="RHM99694.1"/>
    </source>
</evidence>
<evidence type="ECO:0000313" key="7">
    <source>
        <dbReference type="EMBL" id="RGS07251.1"/>
    </source>
</evidence>
<evidence type="ECO:0000256" key="1">
    <source>
        <dbReference type="SAM" id="SignalP"/>
    </source>
</evidence>
<evidence type="ECO:0000313" key="6">
    <source>
        <dbReference type="EMBL" id="RGM37994.1"/>
    </source>
</evidence>
<dbReference type="EMBL" id="QRQK01000005">
    <property type="protein sequence ID" value="RHM99694.1"/>
    <property type="molecule type" value="Genomic_DNA"/>
</dbReference>
<dbReference type="EMBL" id="DYWE01000083">
    <property type="protein sequence ID" value="HJF81702.1"/>
    <property type="molecule type" value="Genomic_DNA"/>
</dbReference>
<reference evidence="11 12" key="2">
    <citation type="submission" date="2018-08" db="EMBL/GenBank/DDBJ databases">
        <title>A genome reference for cultivated species of the human gut microbiota.</title>
        <authorList>
            <person name="Zou Y."/>
            <person name="Xue W."/>
            <person name="Luo G."/>
        </authorList>
    </citation>
    <scope>NUCLEOTIDE SEQUENCE [LARGE SCALE GENOMIC DNA]</scope>
    <source>
        <strain evidence="7 15">AF24-16AC</strain>
        <strain evidence="9 14">AF31-28B-AC</strain>
        <strain evidence="8 13">AM23-23</strain>
        <strain evidence="6 11">OM08-14</strain>
        <strain evidence="5 12">TF10-3AC</strain>
    </source>
</reference>